<dbReference type="EMBL" id="HBUE01043035">
    <property type="protein sequence ID" value="CAG6461498.1"/>
    <property type="molecule type" value="Transcribed_RNA"/>
</dbReference>
<feature type="chain" id="PRO_5034904009" evidence="2">
    <location>
        <begin position="26"/>
        <end position="100"/>
    </location>
</feature>
<evidence type="ECO:0000256" key="2">
    <source>
        <dbReference type="SAM" id="SignalP"/>
    </source>
</evidence>
<protein>
    <submittedName>
        <fullName evidence="3">(northern house mosquito) hypothetical protein</fullName>
    </submittedName>
</protein>
<feature type="region of interest" description="Disordered" evidence="1">
    <location>
        <begin position="44"/>
        <end position="63"/>
    </location>
</feature>
<keyword evidence="2" id="KW-0732">Signal</keyword>
<proteinExistence type="predicted"/>
<name>A0A8D8AQ55_CULPI</name>
<evidence type="ECO:0000256" key="1">
    <source>
        <dbReference type="SAM" id="MobiDB-lite"/>
    </source>
</evidence>
<sequence>MPLSAPTRTLTTSFYFLLLSRSCQTKKTTTTLSFFARKKIHKLKTPFSPPNRPLPAGQTCGKHSRRPELAIAHGLDAIRDENCTEKTIFHPQICHSMHCH</sequence>
<evidence type="ECO:0000313" key="3">
    <source>
        <dbReference type="EMBL" id="CAG6461498.1"/>
    </source>
</evidence>
<reference evidence="3" key="1">
    <citation type="submission" date="2021-05" db="EMBL/GenBank/DDBJ databases">
        <authorList>
            <person name="Alioto T."/>
            <person name="Alioto T."/>
            <person name="Gomez Garrido J."/>
        </authorList>
    </citation>
    <scope>NUCLEOTIDE SEQUENCE</scope>
</reference>
<organism evidence="3">
    <name type="scientific">Culex pipiens</name>
    <name type="common">House mosquito</name>
    <dbReference type="NCBI Taxonomy" id="7175"/>
    <lineage>
        <taxon>Eukaryota</taxon>
        <taxon>Metazoa</taxon>
        <taxon>Ecdysozoa</taxon>
        <taxon>Arthropoda</taxon>
        <taxon>Hexapoda</taxon>
        <taxon>Insecta</taxon>
        <taxon>Pterygota</taxon>
        <taxon>Neoptera</taxon>
        <taxon>Endopterygota</taxon>
        <taxon>Diptera</taxon>
        <taxon>Nematocera</taxon>
        <taxon>Culicoidea</taxon>
        <taxon>Culicidae</taxon>
        <taxon>Culicinae</taxon>
        <taxon>Culicini</taxon>
        <taxon>Culex</taxon>
        <taxon>Culex</taxon>
    </lineage>
</organism>
<accession>A0A8D8AQ55</accession>
<feature type="signal peptide" evidence="2">
    <location>
        <begin position="1"/>
        <end position="25"/>
    </location>
</feature>
<dbReference type="AlphaFoldDB" id="A0A8D8AQ55"/>